<evidence type="ECO:0000256" key="1">
    <source>
        <dbReference type="ARBA" id="ARBA00010552"/>
    </source>
</evidence>
<dbReference type="OrthoDB" id="6899345at2"/>
<dbReference type="Pfam" id="PF01042">
    <property type="entry name" value="Ribonuc_L-PSP"/>
    <property type="match status" value="1"/>
</dbReference>
<dbReference type="RefSeq" id="WP_119141149.1">
    <property type="nucleotide sequence ID" value="NZ_CBCSFL010000017.1"/>
</dbReference>
<proteinExistence type="inferred from homology"/>
<reference evidence="3" key="1">
    <citation type="submission" date="2018-08" db="EMBL/GenBank/DDBJ databases">
        <authorList>
            <person name="Blom J."/>
        </authorList>
    </citation>
    <scope>NUCLEOTIDE SEQUENCE [LARGE SCALE GENOMIC DNA]</scope>
    <source>
        <strain evidence="3">CCOS 865</strain>
    </source>
</reference>
<dbReference type="EMBL" id="UNOZ01000017">
    <property type="protein sequence ID" value="SYX90165.1"/>
    <property type="molecule type" value="Genomic_DNA"/>
</dbReference>
<comment type="similarity">
    <text evidence="1">Belongs to the RutC family.</text>
</comment>
<evidence type="ECO:0000313" key="2">
    <source>
        <dbReference type="EMBL" id="SYX90165.1"/>
    </source>
</evidence>
<dbReference type="PANTHER" id="PTHR47328:SF1">
    <property type="entry name" value="RUTC FAMILY PROTEIN YOAB"/>
    <property type="match status" value="1"/>
</dbReference>
<dbReference type="AlphaFoldDB" id="A0A383RTG1"/>
<dbReference type="Gene3D" id="3.30.1330.40">
    <property type="entry name" value="RutC-like"/>
    <property type="match status" value="1"/>
</dbReference>
<keyword evidence="3" id="KW-1185">Reference proteome</keyword>
<dbReference type="PROSITE" id="PS01094">
    <property type="entry name" value="UPF0076"/>
    <property type="match status" value="1"/>
</dbReference>
<dbReference type="CDD" id="cd06150">
    <property type="entry name" value="YjgF_YER057c_UK114_like_2"/>
    <property type="match status" value="1"/>
</dbReference>
<name>A0A383RTG1_9PSED</name>
<dbReference type="PANTHER" id="PTHR47328">
    <property type="match status" value="1"/>
</dbReference>
<protein>
    <submittedName>
        <fullName evidence="2">RutC family protein</fullName>
    </submittedName>
</protein>
<dbReference type="InterPro" id="IPR019897">
    <property type="entry name" value="RidA_CS"/>
</dbReference>
<dbReference type="SUPFAM" id="SSF55298">
    <property type="entry name" value="YjgF-like"/>
    <property type="match status" value="1"/>
</dbReference>
<dbReference type="InterPro" id="IPR006175">
    <property type="entry name" value="YjgF/YER057c/UK114"/>
</dbReference>
<dbReference type="InterPro" id="IPR035709">
    <property type="entry name" value="YoaB-like"/>
</dbReference>
<evidence type="ECO:0000313" key="3">
    <source>
        <dbReference type="Proteomes" id="UP000263595"/>
    </source>
</evidence>
<sequence>MIERINPGARASQMVLVGGRLETSGIVALAPYGDIAAQTRCVLAQLESWLAQVGAGKENITRVQIWLADMGEFAAMNAVYDAWVGAQPPVRACVGAALAAPEYLIEIQAFGQI</sequence>
<gene>
    <name evidence="2" type="ORF">CCOS865_02431</name>
</gene>
<accession>A0A383RTG1</accession>
<dbReference type="InterPro" id="IPR035959">
    <property type="entry name" value="RutC-like_sf"/>
</dbReference>
<organism evidence="2 3">
    <name type="scientific">Pseudomonas reidholzensis</name>
    <dbReference type="NCBI Taxonomy" id="1785162"/>
    <lineage>
        <taxon>Bacteria</taxon>
        <taxon>Pseudomonadati</taxon>
        <taxon>Pseudomonadota</taxon>
        <taxon>Gammaproteobacteria</taxon>
        <taxon>Pseudomonadales</taxon>
        <taxon>Pseudomonadaceae</taxon>
        <taxon>Pseudomonas</taxon>
    </lineage>
</organism>
<dbReference type="Proteomes" id="UP000263595">
    <property type="component" value="Unassembled WGS sequence"/>
</dbReference>